<comment type="caution">
    <text evidence="3">The sequence shown here is derived from an EMBL/GenBank/DDBJ whole genome shotgun (WGS) entry which is preliminary data.</text>
</comment>
<dbReference type="RefSeq" id="WP_310332867.1">
    <property type="nucleotide sequence ID" value="NZ_JAVDXV010000012.1"/>
</dbReference>
<accession>A0ABU2AHD5</accession>
<evidence type="ECO:0000313" key="3">
    <source>
        <dbReference type="EMBL" id="MDR7335862.1"/>
    </source>
</evidence>
<dbReference type="CDD" id="cd04785">
    <property type="entry name" value="HTH_CadR-PbrR-like"/>
    <property type="match status" value="1"/>
</dbReference>
<dbReference type="Gene3D" id="1.10.1660.10">
    <property type="match status" value="1"/>
</dbReference>
<dbReference type="InterPro" id="IPR000551">
    <property type="entry name" value="MerR-type_HTH_dom"/>
</dbReference>
<dbReference type="SUPFAM" id="SSF46955">
    <property type="entry name" value="Putative DNA-binding domain"/>
    <property type="match status" value="1"/>
</dbReference>
<dbReference type="SMART" id="SM00422">
    <property type="entry name" value="HTH_MERR"/>
    <property type="match status" value="1"/>
</dbReference>
<dbReference type="Pfam" id="PF13411">
    <property type="entry name" value="MerR_1"/>
    <property type="match status" value="1"/>
</dbReference>
<evidence type="ECO:0000259" key="2">
    <source>
        <dbReference type="PROSITE" id="PS50937"/>
    </source>
</evidence>
<name>A0ABU2AHD5_9BURK</name>
<protein>
    <submittedName>
        <fullName evidence="3">DNA-binding transcriptional MerR regulator</fullName>
    </submittedName>
</protein>
<evidence type="ECO:0000256" key="1">
    <source>
        <dbReference type="ARBA" id="ARBA00023125"/>
    </source>
</evidence>
<dbReference type="PANTHER" id="PTHR30204">
    <property type="entry name" value="REDOX-CYCLING DRUG-SENSING TRANSCRIPTIONAL ACTIVATOR SOXR"/>
    <property type="match status" value="1"/>
</dbReference>
<proteinExistence type="predicted"/>
<dbReference type="GO" id="GO:0003677">
    <property type="term" value="F:DNA binding"/>
    <property type="evidence" value="ECO:0007669"/>
    <property type="project" value="UniProtKB-KW"/>
</dbReference>
<dbReference type="PANTHER" id="PTHR30204:SF92">
    <property type="entry name" value="HTH-TYPE TRANSCRIPTIONAL REGULATOR ZNTR"/>
    <property type="match status" value="1"/>
</dbReference>
<gene>
    <name evidence="3" type="ORF">J2X21_005029</name>
</gene>
<sequence>MTTSPAFSIGVLARRTGCSVPTIRYYETIGLLPPGPRTEAGRRVYDEAAVRRLGFIRRCRDFGFGLEQVRELVGLMDEPQRPCVEVREVAARHLGQLRSKLAELKALEGAMAAFVGSCDTACAGGAAVDCNILEDLATPMGEATLLHAPACCAASAP</sequence>
<dbReference type="InterPro" id="IPR009061">
    <property type="entry name" value="DNA-bd_dom_put_sf"/>
</dbReference>
<feature type="domain" description="HTH merR-type" evidence="2">
    <location>
        <begin position="6"/>
        <end position="75"/>
    </location>
</feature>
<evidence type="ECO:0000313" key="4">
    <source>
        <dbReference type="Proteomes" id="UP001180825"/>
    </source>
</evidence>
<dbReference type="PROSITE" id="PS50937">
    <property type="entry name" value="HTH_MERR_2"/>
    <property type="match status" value="1"/>
</dbReference>
<keyword evidence="4" id="KW-1185">Reference proteome</keyword>
<dbReference type="EMBL" id="JAVDXV010000012">
    <property type="protein sequence ID" value="MDR7335862.1"/>
    <property type="molecule type" value="Genomic_DNA"/>
</dbReference>
<reference evidence="3 4" key="1">
    <citation type="submission" date="2023-07" db="EMBL/GenBank/DDBJ databases">
        <title>Sorghum-associated microbial communities from plants grown in Nebraska, USA.</title>
        <authorList>
            <person name="Schachtman D."/>
        </authorList>
    </citation>
    <scope>NUCLEOTIDE SEQUENCE [LARGE SCALE GENOMIC DNA]</scope>
    <source>
        <strain evidence="3 4">BE316</strain>
    </source>
</reference>
<dbReference type="InterPro" id="IPR047057">
    <property type="entry name" value="MerR_fam"/>
</dbReference>
<dbReference type="Proteomes" id="UP001180825">
    <property type="component" value="Unassembled WGS sequence"/>
</dbReference>
<dbReference type="PROSITE" id="PS00552">
    <property type="entry name" value="HTH_MERR_1"/>
    <property type="match status" value="1"/>
</dbReference>
<dbReference type="PRINTS" id="PR00040">
    <property type="entry name" value="HTHMERR"/>
</dbReference>
<keyword evidence="1 3" id="KW-0238">DNA-binding</keyword>
<organism evidence="3 4">
    <name type="scientific">Roseateles asaccharophilus</name>
    <dbReference type="NCBI Taxonomy" id="582607"/>
    <lineage>
        <taxon>Bacteria</taxon>
        <taxon>Pseudomonadati</taxon>
        <taxon>Pseudomonadota</taxon>
        <taxon>Betaproteobacteria</taxon>
        <taxon>Burkholderiales</taxon>
        <taxon>Sphaerotilaceae</taxon>
        <taxon>Roseateles</taxon>
    </lineage>
</organism>